<dbReference type="PANTHER" id="PTHR46558">
    <property type="entry name" value="TRACRIPTIONAL REGULATORY PROTEIN-RELATED-RELATED"/>
    <property type="match status" value="1"/>
</dbReference>
<dbReference type="PANTHER" id="PTHR46558:SF13">
    <property type="entry name" value="HTH-TYPE TRANSCRIPTIONAL REGULATOR IMMR"/>
    <property type="match status" value="1"/>
</dbReference>
<keyword evidence="2" id="KW-0472">Membrane</keyword>
<sequence length="328" mass="36484">MIFADKLILLRKKAGWSQEELAEQMNVTRQSVSKWEGAQSIPDLEKIIKLSQLFGVSTDYLLKENIEIEENVNISDTLDVRTVSLEEANEFLGIQEAGSKLIALAVSLFILSPIVLLILGEISESNPNFMNENVASGIGLIVLFILIAAGVSLLIVCGNQSGKYDFLDKEVIETAYGVRGLAKEKQENYRDTYNKLNLTGIMLCVTSVIPIFIGVIIDEKNDILSVIMLAITLLLIATGVYFLVRAGVRWASYEKLLQEGDYSKVEKANSSLKGTVYSSFWLIATTIYLIYSFLTNAWEISWIIMMVAGILFPIVIAITNLFSKKNND</sequence>
<dbReference type="CDD" id="cd00093">
    <property type="entry name" value="HTH_XRE"/>
    <property type="match status" value="1"/>
</dbReference>
<dbReference type="GO" id="GO:0003677">
    <property type="term" value="F:DNA binding"/>
    <property type="evidence" value="ECO:0007669"/>
    <property type="project" value="UniProtKB-KW"/>
</dbReference>
<dbReference type="AlphaFoldDB" id="A0A2S0KNY9"/>
<dbReference type="Proteomes" id="UP000237947">
    <property type="component" value="Chromosome"/>
</dbReference>
<name>A0A2S0KNY9_9FIRM</name>
<dbReference type="InterPro" id="IPR001387">
    <property type="entry name" value="Cro/C1-type_HTH"/>
</dbReference>
<reference evidence="5" key="1">
    <citation type="submission" date="2018-02" db="EMBL/GenBank/DDBJ databases">
        <authorList>
            <person name="Holder M.E."/>
            <person name="Ajami N.J."/>
            <person name="Petrosino J.F."/>
        </authorList>
    </citation>
    <scope>NUCLEOTIDE SEQUENCE [LARGE SCALE GENOMIC DNA]</scope>
    <source>
        <strain evidence="5">CCUG 47711</strain>
    </source>
</reference>
<feature type="transmembrane region" description="Helical" evidence="2">
    <location>
        <begin position="274"/>
        <end position="294"/>
    </location>
</feature>
<evidence type="ECO:0000256" key="1">
    <source>
        <dbReference type="ARBA" id="ARBA00023125"/>
    </source>
</evidence>
<dbReference type="Pfam" id="PF01381">
    <property type="entry name" value="HTH_3"/>
    <property type="match status" value="1"/>
</dbReference>
<evidence type="ECO:0000259" key="3">
    <source>
        <dbReference type="PROSITE" id="PS50943"/>
    </source>
</evidence>
<feature type="transmembrane region" description="Helical" evidence="2">
    <location>
        <begin position="101"/>
        <end position="122"/>
    </location>
</feature>
<evidence type="ECO:0000256" key="2">
    <source>
        <dbReference type="SAM" id="Phobius"/>
    </source>
</evidence>
<dbReference type="PROSITE" id="PS50943">
    <property type="entry name" value="HTH_CROC1"/>
    <property type="match status" value="1"/>
</dbReference>
<feature type="transmembrane region" description="Helical" evidence="2">
    <location>
        <begin position="134"/>
        <end position="157"/>
    </location>
</feature>
<feature type="transmembrane region" description="Helical" evidence="2">
    <location>
        <begin position="223"/>
        <end position="244"/>
    </location>
</feature>
<dbReference type="KEGG" id="fsa:C5Q98_05785"/>
<evidence type="ECO:0000313" key="5">
    <source>
        <dbReference type="Proteomes" id="UP000237947"/>
    </source>
</evidence>
<accession>A0A2S0KNY9</accession>
<feature type="transmembrane region" description="Helical" evidence="2">
    <location>
        <begin position="196"/>
        <end position="217"/>
    </location>
</feature>
<gene>
    <name evidence="4" type="ORF">C5Q98_05785</name>
</gene>
<dbReference type="RefSeq" id="WP_106012701.1">
    <property type="nucleotide sequence ID" value="NZ_CP027226.1"/>
</dbReference>
<dbReference type="OrthoDB" id="9815852at2"/>
<evidence type="ECO:0000313" key="4">
    <source>
        <dbReference type="EMBL" id="AVM42750.1"/>
    </source>
</evidence>
<keyword evidence="2" id="KW-0812">Transmembrane</keyword>
<keyword evidence="2" id="KW-1133">Transmembrane helix</keyword>
<dbReference type="Gene3D" id="1.10.260.40">
    <property type="entry name" value="lambda repressor-like DNA-binding domains"/>
    <property type="match status" value="1"/>
</dbReference>
<keyword evidence="5" id="KW-1185">Reference proteome</keyword>
<dbReference type="SUPFAM" id="SSF47413">
    <property type="entry name" value="lambda repressor-like DNA-binding domains"/>
    <property type="match status" value="1"/>
</dbReference>
<organism evidence="4 5">
    <name type="scientific">Fastidiosipila sanguinis</name>
    <dbReference type="NCBI Taxonomy" id="236753"/>
    <lineage>
        <taxon>Bacteria</taxon>
        <taxon>Bacillati</taxon>
        <taxon>Bacillota</taxon>
        <taxon>Clostridia</taxon>
        <taxon>Eubacteriales</taxon>
        <taxon>Oscillospiraceae</taxon>
        <taxon>Fastidiosipila</taxon>
    </lineage>
</organism>
<dbReference type="EMBL" id="CP027226">
    <property type="protein sequence ID" value="AVM42750.1"/>
    <property type="molecule type" value="Genomic_DNA"/>
</dbReference>
<protein>
    <submittedName>
        <fullName evidence="4">XRE family transcriptional regulator</fullName>
    </submittedName>
</protein>
<proteinExistence type="predicted"/>
<keyword evidence="1" id="KW-0238">DNA-binding</keyword>
<dbReference type="InterPro" id="IPR010982">
    <property type="entry name" value="Lambda_DNA-bd_dom_sf"/>
</dbReference>
<feature type="domain" description="HTH cro/C1-type" evidence="3">
    <location>
        <begin position="7"/>
        <end position="61"/>
    </location>
</feature>
<feature type="transmembrane region" description="Helical" evidence="2">
    <location>
        <begin position="300"/>
        <end position="322"/>
    </location>
</feature>
<dbReference type="SMART" id="SM00530">
    <property type="entry name" value="HTH_XRE"/>
    <property type="match status" value="1"/>
</dbReference>